<dbReference type="GO" id="GO:0005930">
    <property type="term" value="C:axoneme"/>
    <property type="evidence" value="ECO:0007669"/>
    <property type="project" value="UniProtKB-SubCell"/>
</dbReference>
<feature type="region of interest" description="Disordered" evidence="2">
    <location>
        <begin position="633"/>
        <end position="652"/>
    </location>
</feature>
<dbReference type="InterPro" id="IPR050697">
    <property type="entry name" value="Adenylyl/Guanylyl_Cyclase_3/4"/>
</dbReference>
<feature type="compositionally biased region" description="Basic and acidic residues" evidence="2">
    <location>
        <begin position="707"/>
        <end position="718"/>
    </location>
</feature>
<keyword evidence="6" id="KW-1185">Reference proteome</keyword>
<evidence type="ECO:0000313" key="5">
    <source>
        <dbReference type="EMBL" id="KAK9802597.1"/>
    </source>
</evidence>
<dbReference type="PANTHER" id="PTHR43081:SF1">
    <property type="entry name" value="ADENYLATE CYCLASE, TERMINAL-DIFFERENTIATION SPECIFIC"/>
    <property type="match status" value="1"/>
</dbReference>
<dbReference type="Pfam" id="PF00211">
    <property type="entry name" value="Guanylate_cyc"/>
    <property type="match status" value="1"/>
</dbReference>
<comment type="subcellular location">
    <subcellularLocation>
        <location evidence="1">Cytoplasm</location>
        <location evidence="1">Cytoskeleton</location>
        <location evidence="1">Cilium axoneme</location>
    </subcellularLocation>
</comment>
<feature type="region of interest" description="Disordered" evidence="2">
    <location>
        <begin position="707"/>
        <end position="755"/>
    </location>
</feature>
<evidence type="ECO:0000313" key="6">
    <source>
        <dbReference type="Proteomes" id="UP001465755"/>
    </source>
</evidence>
<keyword evidence="3" id="KW-0812">Transmembrane</keyword>
<dbReference type="Proteomes" id="UP001465755">
    <property type="component" value="Unassembled WGS sequence"/>
</dbReference>
<comment type="caution">
    <text evidence="5">The sequence shown here is derived from an EMBL/GenBank/DDBJ whole genome shotgun (WGS) entry which is preliminary data.</text>
</comment>
<evidence type="ECO:0000256" key="1">
    <source>
        <dbReference type="ARBA" id="ARBA00004430"/>
    </source>
</evidence>
<dbReference type="SUPFAM" id="SSF55073">
    <property type="entry name" value="Nucleotide cyclase"/>
    <property type="match status" value="2"/>
</dbReference>
<feature type="region of interest" description="Disordered" evidence="2">
    <location>
        <begin position="1099"/>
        <end position="1159"/>
    </location>
</feature>
<dbReference type="InterPro" id="IPR001054">
    <property type="entry name" value="A/G_cyclase"/>
</dbReference>
<proteinExistence type="predicted"/>
<evidence type="ECO:0000259" key="4">
    <source>
        <dbReference type="Pfam" id="PF00211"/>
    </source>
</evidence>
<feature type="compositionally biased region" description="Basic and acidic residues" evidence="2">
    <location>
        <begin position="1105"/>
        <end position="1119"/>
    </location>
</feature>
<evidence type="ECO:0000256" key="3">
    <source>
        <dbReference type="SAM" id="Phobius"/>
    </source>
</evidence>
<dbReference type="Gene3D" id="3.30.70.1230">
    <property type="entry name" value="Nucleotide cyclase"/>
    <property type="match status" value="2"/>
</dbReference>
<gene>
    <name evidence="5" type="ORF">WJX73_010556</name>
</gene>
<keyword evidence="3" id="KW-0472">Membrane</keyword>
<feature type="domain" description="Guanylate cyclase" evidence="4">
    <location>
        <begin position="406"/>
        <end position="615"/>
    </location>
</feature>
<dbReference type="PANTHER" id="PTHR43081">
    <property type="entry name" value="ADENYLATE CYCLASE, TERMINAL-DIFFERENTIATION SPECIFIC-RELATED"/>
    <property type="match status" value="1"/>
</dbReference>
<evidence type="ECO:0000256" key="2">
    <source>
        <dbReference type="SAM" id="MobiDB-lite"/>
    </source>
</evidence>
<dbReference type="InterPro" id="IPR029787">
    <property type="entry name" value="Nucleotide_cyclase"/>
</dbReference>
<protein>
    <recommendedName>
        <fullName evidence="4">Guanylate cyclase domain-containing protein</fullName>
    </recommendedName>
</protein>
<dbReference type="InterPro" id="IPR001611">
    <property type="entry name" value="Leu-rich_rpt"/>
</dbReference>
<feature type="transmembrane region" description="Helical" evidence="3">
    <location>
        <begin position="364"/>
        <end position="386"/>
    </location>
</feature>
<dbReference type="Gene3D" id="3.80.10.10">
    <property type="entry name" value="Ribonuclease Inhibitor"/>
    <property type="match status" value="1"/>
</dbReference>
<dbReference type="SUPFAM" id="SSF52058">
    <property type="entry name" value="L domain-like"/>
    <property type="match status" value="1"/>
</dbReference>
<reference evidence="5 6" key="1">
    <citation type="journal article" date="2024" name="Nat. Commun.">
        <title>Phylogenomics reveals the evolutionary origins of lichenization in chlorophyte algae.</title>
        <authorList>
            <person name="Puginier C."/>
            <person name="Libourel C."/>
            <person name="Otte J."/>
            <person name="Skaloud P."/>
            <person name="Haon M."/>
            <person name="Grisel S."/>
            <person name="Petersen M."/>
            <person name="Berrin J.G."/>
            <person name="Delaux P.M."/>
            <person name="Dal Grande F."/>
            <person name="Keller J."/>
        </authorList>
    </citation>
    <scope>NUCLEOTIDE SEQUENCE [LARGE SCALE GENOMIC DNA]</scope>
    <source>
        <strain evidence="5 6">SAG 2036</strain>
    </source>
</reference>
<name>A0AAW1P0U9_9CHLO</name>
<feature type="compositionally biased region" description="Basic and acidic residues" evidence="2">
    <location>
        <begin position="1129"/>
        <end position="1155"/>
    </location>
</feature>
<dbReference type="Pfam" id="PF00560">
    <property type="entry name" value="LRR_1"/>
    <property type="match status" value="1"/>
</dbReference>
<dbReference type="InterPro" id="IPR032675">
    <property type="entry name" value="LRR_dom_sf"/>
</dbReference>
<accession>A0AAW1P0U9</accession>
<sequence>MPLHCLWPGVFCCGPQGILGPLPGPPFGGLQLQCPVVWGVSVLWLQQFGLTGTLPQSSASWTPFSTSLVGLMTAGNPQLGGPLPSAISSLTALNTLRMSGCSFTGTIPVPWFSMSSLQTLDVSKNSLTGTIPGMANLTSLVAFIAGHNNMEGTIPQDWSNGPALTVFSMENNGLVGTLPAIQASTIEGVTAGDLQILLSNNRLSGTVPATLSMLRVSHIRVTNNSFVGPLTFMSFLSSAFTIALGNNQFTGTLPPLMVSTVQTLYINDNMLTGSLPPLQLPTLIQANFENNNFSGQFPLQLNLINCHFLELDGNNFTQQTMNSQAELLPAYFQFNTSPSQQFLSVNGTWQCIEHASHKPLNTGIIIASVVTVGLFLFTLVATFLMLQRKELSTKAIKQAGPPGAGKQVTLVCTDVEGSTELWEWDKEAMDEAQAQHDRIMRSQLSHFCGYEVATEGDAFTLAFHDPLDAVAWAISMQQALVTAKWPEILERNRHSCIRLKEIDDMIGFANHEAALCSGQRRLRKLGEASDVSLGSSFEHCKGWMRLDQVEEREILHRGLSVRMAIASGLADDVQANMVSRRIEYHGHVSKVAKALVDVPNGGQILMDGKTYAGISSSLVDLQKMILPAPFMQQKTRPPQALPRQSSLPPRLTSVMTTHTRTASMDESALSHSNYMSSLSLSPTSPSSSLQMTLTGRAFLMHMNRDSEAPDRIEEHEPAESSPRLVDTHNADASQSDRAAAITDGEADSRKGSLDAASRSMASNAFRGRFSLNLFQQGSKGEHDKGQEMKGLPGESQNSGVIIIDMGTHVLSRMSGSHLIVQVVVPGLEERAFSLVQPTSLTMQPGYFDAPATLYCPIGRKSMRALLPSISMVFCAIDGMQGMKEANNMATEHALSMYRDQVRRCLSRMQGYECQEADGEFMLAFTQPLLAVQFCLLVQEQLMEAAWDGPILALPNCQVEIHDDVMIWCGPRVRMGVCVGEPASVSPHMTSGRADYFGPLVNRAARFCFSAANGGQIMMPLSMAQQLVHEWSGQEMELDQYHDHCMDSGQEATDPLDDLSEPPLLAAAVARSSSTGTISKKPSILSHMLSVRRGSSTGAYSLAGTEESRQTEAAHSDVRRYHSSTGTPAEHIRYNEAGEREPTDEAAEREKVEDQQSGKLPSLVKALARSTFNRATSIVVDARALPSQRATVDDPDVKPLQRLPETVTLIAHAGSGGSGFIPHGGSRQASASAEALTKLQKDSLTPASGGPKLSALKTLPHRELMHSQSRVQSDGASLEPAAILRGKQVQIHHEGIFQFKGLSEAAIVTSINFSKWFVASFIAGRADLSLDGHIKLLALVVSGGLGTGNGRG</sequence>
<dbReference type="EMBL" id="JALJOQ010000071">
    <property type="protein sequence ID" value="KAK9802597.1"/>
    <property type="molecule type" value="Genomic_DNA"/>
</dbReference>
<dbReference type="GO" id="GO:0009190">
    <property type="term" value="P:cyclic nucleotide biosynthetic process"/>
    <property type="evidence" value="ECO:0007669"/>
    <property type="project" value="InterPro"/>
</dbReference>
<keyword evidence="3" id="KW-1133">Transmembrane helix</keyword>
<organism evidence="5 6">
    <name type="scientific">Symbiochloris irregularis</name>
    <dbReference type="NCBI Taxonomy" id="706552"/>
    <lineage>
        <taxon>Eukaryota</taxon>
        <taxon>Viridiplantae</taxon>
        <taxon>Chlorophyta</taxon>
        <taxon>core chlorophytes</taxon>
        <taxon>Trebouxiophyceae</taxon>
        <taxon>Trebouxiales</taxon>
        <taxon>Trebouxiaceae</taxon>
        <taxon>Symbiochloris</taxon>
    </lineage>
</organism>
<dbReference type="GO" id="GO:0035556">
    <property type="term" value="P:intracellular signal transduction"/>
    <property type="evidence" value="ECO:0007669"/>
    <property type="project" value="InterPro"/>
</dbReference>